<evidence type="ECO:0000313" key="1">
    <source>
        <dbReference type="EMBL" id="BDI33318.1"/>
    </source>
</evidence>
<protein>
    <submittedName>
        <fullName evidence="1">Uncharacterized protein</fullName>
    </submittedName>
</protein>
<reference evidence="1 2" key="1">
    <citation type="journal article" date="2019" name="Int. J. Syst. Evol. Microbiol.">
        <title>Capsulimonas corticalis gen. nov., sp. nov., an aerobic capsulated bacterium, of a novel bacterial order, Capsulimonadales ord. nov., of the class Armatimonadia of the phylum Armatimonadetes.</title>
        <authorList>
            <person name="Li J."/>
            <person name="Kudo C."/>
            <person name="Tonouchi A."/>
        </authorList>
    </citation>
    <scope>NUCLEOTIDE SEQUENCE [LARGE SCALE GENOMIC DNA]</scope>
    <source>
        <strain evidence="1 2">AX-7</strain>
    </source>
</reference>
<keyword evidence="2" id="KW-1185">Reference proteome</keyword>
<dbReference type="AlphaFoldDB" id="A0A402CNS8"/>
<sequence length="243" mass="25408">MNAEGDLTAHPTHTVVVHGEPSAVEPVTHAVAGIAKPGDVGASRLAVPGETFGPNEIKTTGVQISIPSGVPPEVASNVAKDLAGHPDLLDRNGGPLISNPIVYHDVDGNAVIHASSLDSQQNYGTTPEDFATDIGDKSDDIQRILDSYGPPTALSVHPTVTTLSAAPETAASVLDSHHINTGDNANAAWVELLNVKRRDIEGCTMTFPMAEIALEAAYGGEEVKSAMNAAGFSWLSWEYSQLE</sequence>
<proteinExistence type="predicted"/>
<organism evidence="1 2">
    <name type="scientific">Capsulimonas corticalis</name>
    <dbReference type="NCBI Taxonomy" id="2219043"/>
    <lineage>
        <taxon>Bacteria</taxon>
        <taxon>Bacillati</taxon>
        <taxon>Armatimonadota</taxon>
        <taxon>Armatimonadia</taxon>
        <taxon>Capsulimonadales</taxon>
        <taxon>Capsulimonadaceae</taxon>
        <taxon>Capsulimonas</taxon>
    </lineage>
</organism>
<dbReference type="Proteomes" id="UP000287394">
    <property type="component" value="Chromosome"/>
</dbReference>
<gene>
    <name evidence="1" type="ORF">CCAX7_53690</name>
</gene>
<dbReference type="KEGG" id="ccot:CCAX7_53690"/>
<accession>A0A402CNS8</accession>
<evidence type="ECO:0000313" key="2">
    <source>
        <dbReference type="Proteomes" id="UP000287394"/>
    </source>
</evidence>
<dbReference type="RefSeq" id="WP_119319025.1">
    <property type="nucleotide sequence ID" value="NZ_AP025739.1"/>
</dbReference>
<dbReference type="EMBL" id="AP025739">
    <property type="protein sequence ID" value="BDI33318.1"/>
    <property type="molecule type" value="Genomic_DNA"/>
</dbReference>
<name>A0A402CNS8_9BACT</name>